<organism evidence="2 3">
    <name type="scientific">Rhodothermus profundi</name>
    <dbReference type="NCBI Taxonomy" id="633813"/>
    <lineage>
        <taxon>Bacteria</taxon>
        <taxon>Pseudomonadati</taxon>
        <taxon>Rhodothermota</taxon>
        <taxon>Rhodothermia</taxon>
        <taxon>Rhodothermales</taxon>
        <taxon>Rhodothermaceae</taxon>
        <taxon>Rhodothermus</taxon>
    </lineage>
</organism>
<dbReference type="RefSeq" id="WP_072715134.1">
    <property type="nucleotide sequence ID" value="NZ_FRAU01000003.1"/>
</dbReference>
<keyword evidence="3" id="KW-1185">Reference proteome</keyword>
<dbReference type="PANTHER" id="PTHR21180">
    <property type="entry name" value="ENDONUCLEASE/EXONUCLEASE/PHOSPHATASE FAMILY DOMAIN-CONTAINING PROTEIN 1"/>
    <property type="match status" value="1"/>
</dbReference>
<name>A0A1M6SZ13_9BACT</name>
<dbReference type="AlphaFoldDB" id="A0A1M6SZ13"/>
<proteinExistence type="predicted"/>
<protein>
    <submittedName>
        <fullName evidence="2">Helix-hairpin-helix motif-containing protein</fullName>
    </submittedName>
</protein>
<dbReference type="OrthoDB" id="9766750at2"/>
<feature type="signal peptide" evidence="1">
    <location>
        <begin position="1"/>
        <end position="17"/>
    </location>
</feature>
<dbReference type="GO" id="GO:0015628">
    <property type="term" value="P:protein secretion by the type II secretion system"/>
    <property type="evidence" value="ECO:0007669"/>
    <property type="project" value="TreeGrafter"/>
</dbReference>
<accession>A0A1M6SZ13</accession>
<dbReference type="GO" id="GO:0015627">
    <property type="term" value="C:type II protein secretion system complex"/>
    <property type="evidence" value="ECO:0007669"/>
    <property type="project" value="TreeGrafter"/>
</dbReference>
<dbReference type="InterPro" id="IPR010994">
    <property type="entry name" value="RuvA_2-like"/>
</dbReference>
<evidence type="ECO:0000313" key="2">
    <source>
        <dbReference type="EMBL" id="SHK49951.1"/>
    </source>
</evidence>
<sequence>MRPCVLILLLLPMPVAAQRIAPDTLSSLALVEAALEGITLEPAALEALVTWLEERRRDPLNLNTASAAELSQLPGLSPQLARQIVRHRRRHGPFTRLSDLLLVEGFSASLLHRLRPFVTVRPEQNKPTVSGYVLQRLDYLPHQTDKAYPGLPVRLQTRLRLRYGHLETALTLENDPGEPFRWDPATHTYGFDHLAGFVAWRSAGRLRQLIAGDFSARFGSGLTLWSLPTIDSYQAAVDAPLRQGSGLMPYSGTDENRYFRGLALTLAPTSTLMLSLFVSRRRLDARLDTLAASQQTGVVSLPTTGLHRTPAEQRRKGMLRNSTLGGALTVEHAYGQVGLVGYIVHFAPPLQRSPLLHNRHAWRGRTARTLGFFSQFHLGQALLSAEIGGTPGRPPGVVGALSGPLGRSARGTLACRYLPTRFFSPYGDPFDTRSGAPAGEIGCYAGLELAPAPGWQLSAAFDQYQLSWPRYGQFWPTTGRIHWLRLTVYPRPWLKTYLQFRYDLAAYRTEVPGPAVATFKATAPEHYLSLRWHGTYTFSPMLHLESRLEYAHRLRATSRSTGWLFYQGLRWRPSSWLQVDVRLTAFSSAPSLLLYVPEPGLRYSMSLAALRGQGQRALLRLQLRPLSHLLLQLRHTKIMVETMGWNIQSTWQFLLLWQIG</sequence>
<keyword evidence="1" id="KW-0732">Signal</keyword>
<dbReference type="SUPFAM" id="SSF47781">
    <property type="entry name" value="RuvA domain 2-like"/>
    <property type="match status" value="1"/>
</dbReference>
<dbReference type="Gene3D" id="1.10.150.320">
    <property type="entry name" value="Photosystem II 12 kDa extrinsic protein"/>
    <property type="match status" value="1"/>
</dbReference>
<gene>
    <name evidence="2" type="ORF">SAMN04488087_1288</name>
</gene>
<dbReference type="PANTHER" id="PTHR21180:SF32">
    <property type="entry name" value="ENDONUCLEASE_EXONUCLEASE_PHOSPHATASE FAMILY DOMAIN-CONTAINING PROTEIN 1"/>
    <property type="match status" value="1"/>
</dbReference>
<dbReference type="Proteomes" id="UP000185812">
    <property type="component" value="Unassembled WGS sequence"/>
</dbReference>
<dbReference type="EMBL" id="FRAU01000003">
    <property type="protein sequence ID" value="SHK49951.1"/>
    <property type="molecule type" value="Genomic_DNA"/>
</dbReference>
<dbReference type="STRING" id="633813.SAMN04488087_1288"/>
<evidence type="ECO:0000256" key="1">
    <source>
        <dbReference type="SAM" id="SignalP"/>
    </source>
</evidence>
<dbReference type="InterPro" id="IPR051675">
    <property type="entry name" value="Endo/Exo/Phosphatase_dom_1"/>
</dbReference>
<feature type="chain" id="PRO_5012183990" evidence="1">
    <location>
        <begin position="18"/>
        <end position="660"/>
    </location>
</feature>
<evidence type="ECO:0000313" key="3">
    <source>
        <dbReference type="Proteomes" id="UP000185812"/>
    </source>
</evidence>
<dbReference type="Pfam" id="PF12836">
    <property type="entry name" value="HHH_3"/>
    <property type="match status" value="1"/>
</dbReference>
<reference evidence="3" key="1">
    <citation type="submission" date="2016-11" db="EMBL/GenBank/DDBJ databases">
        <authorList>
            <person name="Varghese N."/>
            <person name="Submissions S."/>
        </authorList>
    </citation>
    <scope>NUCLEOTIDE SEQUENCE [LARGE SCALE GENOMIC DNA]</scope>
    <source>
        <strain evidence="3">DSM 22212</strain>
    </source>
</reference>